<comment type="caution">
    <text evidence="2">The sequence shown here is derived from an EMBL/GenBank/DDBJ whole genome shotgun (WGS) entry which is preliminary data.</text>
</comment>
<keyword evidence="1" id="KW-0812">Transmembrane</keyword>
<accession>A0A8S9ZNE9</accession>
<evidence type="ECO:0000313" key="2">
    <source>
        <dbReference type="EMBL" id="KAF7634940.1"/>
    </source>
</evidence>
<keyword evidence="1" id="KW-1133">Transmembrane helix</keyword>
<sequence length="70" mass="8255">MSGKCRKGNYFSNSFNRLTPSILSNVSQRLQSFFFIFNFLRTFFGELSPNMLYSFFVSLSLIFLEIFSLR</sequence>
<feature type="transmembrane region" description="Helical" evidence="1">
    <location>
        <begin position="52"/>
        <end position="69"/>
    </location>
</feature>
<dbReference type="Proteomes" id="UP000605970">
    <property type="component" value="Unassembled WGS sequence"/>
</dbReference>
<gene>
    <name evidence="2" type="ORF">Mgra_00005685</name>
</gene>
<dbReference type="EMBL" id="JABEBT010000049">
    <property type="protein sequence ID" value="KAF7634940.1"/>
    <property type="molecule type" value="Genomic_DNA"/>
</dbReference>
<reference evidence="2" key="1">
    <citation type="journal article" date="2020" name="Ecol. Evol.">
        <title>Genome structure and content of the rice root-knot nematode (Meloidogyne graminicola).</title>
        <authorList>
            <person name="Phan N.T."/>
            <person name="Danchin E.G.J."/>
            <person name="Klopp C."/>
            <person name="Perfus-Barbeoch L."/>
            <person name="Kozlowski D.K."/>
            <person name="Koutsovoulos G.D."/>
            <person name="Lopez-Roques C."/>
            <person name="Bouchez O."/>
            <person name="Zahm M."/>
            <person name="Besnard G."/>
            <person name="Bellafiore S."/>
        </authorList>
    </citation>
    <scope>NUCLEOTIDE SEQUENCE</scope>
    <source>
        <strain evidence="2">VN-18</strain>
    </source>
</reference>
<keyword evidence="1" id="KW-0472">Membrane</keyword>
<proteinExistence type="predicted"/>
<evidence type="ECO:0000313" key="3">
    <source>
        <dbReference type="Proteomes" id="UP000605970"/>
    </source>
</evidence>
<name>A0A8S9ZNE9_9BILA</name>
<protein>
    <submittedName>
        <fullName evidence="2">Uncharacterized protein</fullName>
    </submittedName>
</protein>
<dbReference type="AlphaFoldDB" id="A0A8S9ZNE9"/>
<keyword evidence="3" id="KW-1185">Reference proteome</keyword>
<organism evidence="2 3">
    <name type="scientific">Meloidogyne graminicola</name>
    <dbReference type="NCBI Taxonomy" id="189291"/>
    <lineage>
        <taxon>Eukaryota</taxon>
        <taxon>Metazoa</taxon>
        <taxon>Ecdysozoa</taxon>
        <taxon>Nematoda</taxon>
        <taxon>Chromadorea</taxon>
        <taxon>Rhabditida</taxon>
        <taxon>Tylenchina</taxon>
        <taxon>Tylenchomorpha</taxon>
        <taxon>Tylenchoidea</taxon>
        <taxon>Meloidogynidae</taxon>
        <taxon>Meloidogyninae</taxon>
        <taxon>Meloidogyne</taxon>
    </lineage>
</organism>
<feature type="non-terminal residue" evidence="2">
    <location>
        <position position="70"/>
    </location>
</feature>
<evidence type="ECO:0000256" key="1">
    <source>
        <dbReference type="SAM" id="Phobius"/>
    </source>
</evidence>